<dbReference type="EMBL" id="JAVHJM010000003">
    <property type="protein sequence ID" value="KAK6516708.1"/>
    <property type="molecule type" value="Genomic_DNA"/>
</dbReference>
<reference evidence="2 3" key="1">
    <citation type="submission" date="2019-10" db="EMBL/GenBank/DDBJ databases">
        <authorList>
            <person name="Palmer J.M."/>
        </authorList>
    </citation>
    <scope>NUCLEOTIDE SEQUENCE [LARGE SCALE GENOMIC DNA]</scope>
    <source>
        <strain evidence="2 3">TWF506</strain>
    </source>
</reference>
<proteinExistence type="predicted"/>
<feature type="domain" description="Thiaminase-2/PQQC" evidence="1">
    <location>
        <begin position="36"/>
        <end position="169"/>
    </location>
</feature>
<protein>
    <recommendedName>
        <fullName evidence="1">Thiaminase-2/PQQC domain-containing protein</fullName>
    </recommendedName>
</protein>
<dbReference type="InterPro" id="IPR016084">
    <property type="entry name" value="Haem_Oase-like_multi-hlx"/>
</dbReference>
<dbReference type="PANTHER" id="PTHR41813:SF2">
    <property type="entry name" value="REGULATOR PAB1642, PUTATIVE (AFU_ORTHOLOGUE AFUA_3G11955)-RELATED"/>
    <property type="match status" value="1"/>
</dbReference>
<name>A0AAN8RP44_9PEZI</name>
<dbReference type="AlphaFoldDB" id="A0AAN8RP44"/>
<dbReference type="GO" id="GO:0006772">
    <property type="term" value="P:thiamine metabolic process"/>
    <property type="evidence" value="ECO:0007669"/>
    <property type="project" value="UniProtKB-ARBA"/>
</dbReference>
<evidence type="ECO:0000313" key="2">
    <source>
        <dbReference type="EMBL" id="KAK6516708.1"/>
    </source>
</evidence>
<dbReference type="CDD" id="cd19357">
    <property type="entry name" value="TenA_E_At3g16990-like"/>
    <property type="match status" value="1"/>
</dbReference>
<dbReference type="InterPro" id="IPR004305">
    <property type="entry name" value="Thiaminase-2/PQQC"/>
</dbReference>
<dbReference type="SUPFAM" id="SSF48613">
    <property type="entry name" value="Heme oxygenase-like"/>
    <property type="match status" value="1"/>
</dbReference>
<dbReference type="Proteomes" id="UP001307849">
    <property type="component" value="Unassembled WGS sequence"/>
</dbReference>
<dbReference type="InterPro" id="IPR053261">
    <property type="entry name" value="Polyketide-peptide_reg"/>
</dbReference>
<gene>
    <name evidence="2" type="ORF">TWF506_006600</name>
</gene>
<dbReference type="PANTHER" id="PTHR41813">
    <property type="entry name" value="REGULATOR PAB1642, PUTATIVE (AFU_ORTHOLOGUE AFUA_3G11955)-RELATED"/>
    <property type="match status" value="1"/>
</dbReference>
<comment type="caution">
    <text evidence="2">The sequence shown here is derived from an EMBL/GenBank/DDBJ whole genome shotgun (WGS) entry which is preliminary data.</text>
</comment>
<dbReference type="Gene3D" id="1.20.910.10">
    <property type="entry name" value="Heme oxygenase-like"/>
    <property type="match status" value="1"/>
</dbReference>
<evidence type="ECO:0000313" key="3">
    <source>
        <dbReference type="Proteomes" id="UP001307849"/>
    </source>
</evidence>
<dbReference type="Pfam" id="PF03070">
    <property type="entry name" value="TENA_THI-4"/>
    <property type="match status" value="1"/>
</dbReference>
<sequence>MHIAAKKSGYKAAMPITSNSTTTLTTHLLTLSPTAYKSATEHPFLTAAATNTLPTALLLEWLLQDRHYALTYISFIGALLSKLTIPTTSNRLSTLSWEIANTLIFSLNNIKAELELFDKVLFEEFGWNESGEVEVLPITRAYQDMFAGAGSAKASLLEGMVVLWATEGCYFDAWGFAKRSGKNGGGVTTPTITTTATTDGGEERSDVMTRVFIPNWTSEAFKGFVDTLEQLVNGIVKEEGVEVGGEVWQRCEATWRQVLWLEERFWPDV</sequence>
<keyword evidence="3" id="KW-1185">Reference proteome</keyword>
<organism evidence="2 3">
    <name type="scientific">Arthrobotrys conoides</name>
    <dbReference type="NCBI Taxonomy" id="74498"/>
    <lineage>
        <taxon>Eukaryota</taxon>
        <taxon>Fungi</taxon>
        <taxon>Dikarya</taxon>
        <taxon>Ascomycota</taxon>
        <taxon>Pezizomycotina</taxon>
        <taxon>Orbiliomycetes</taxon>
        <taxon>Orbiliales</taxon>
        <taxon>Orbiliaceae</taxon>
        <taxon>Arthrobotrys</taxon>
    </lineage>
</organism>
<accession>A0AAN8RP44</accession>
<evidence type="ECO:0000259" key="1">
    <source>
        <dbReference type="Pfam" id="PF03070"/>
    </source>
</evidence>